<reference evidence="2" key="1">
    <citation type="submission" date="2022-11" db="UniProtKB">
        <authorList>
            <consortium name="WormBaseParasite"/>
        </authorList>
    </citation>
    <scope>IDENTIFICATION</scope>
</reference>
<keyword evidence="1" id="KW-1185">Reference proteome</keyword>
<evidence type="ECO:0000313" key="2">
    <source>
        <dbReference type="WBParaSite" id="nRc.2.0.1.t35826-RA"/>
    </source>
</evidence>
<sequence>MKEKLMKVLNGISAELLKKLQKSEQTVRCNMIYYVNSPNFFKLDNEIVRSQVAECPNLVAEQWCGAPFDVHRIRSNDLTRYFEIGSFTQNPHRVGFLNSAQYVLKSIVHRLAKTVEDTLCIHLASRLMQEFVLDHPTYLPKTQTSIHLTLQKCRQQKMEKWELGRVDIYPIFVALLTHLVLHFDLVEADCHKF</sequence>
<proteinExistence type="predicted"/>
<accession>A0A915KCK0</accession>
<dbReference type="Proteomes" id="UP000887565">
    <property type="component" value="Unplaced"/>
</dbReference>
<dbReference type="WBParaSite" id="nRc.2.0.1.t35826-RA">
    <property type="protein sequence ID" value="nRc.2.0.1.t35826-RA"/>
    <property type="gene ID" value="nRc.2.0.1.g35826"/>
</dbReference>
<name>A0A915KCK0_ROMCU</name>
<dbReference type="AlphaFoldDB" id="A0A915KCK0"/>
<evidence type="ECO:0000313" key="1">
    <source>
        <dbReference type="Proteomes" id="UP000887565"/>
    </source>
</evidence>
<organism evidence="1 2">
    <name type="scientific">Romanomermis culicivorax</name>
    <name type="common">Nematode worm</name>
    <dbReference type="NCBI Taxonomy" id="13658"/>
    <lineage>
        <taxon>Eukaryota</taxon>
        <taxon>Metazoa</taxon>
        <taxon>Ecdysozoa</taxon>
        <taxon>Nematoda</taxon>
        <taxon>Enoplea</taxon>
        <taxon>Dorylaimia</taxon>
        <taxon>Mermithida</taxon>
        <taxon>Mermithoidea</taxon>
        <taxon>Mermithidae</taxon>
        <taxon>Romanomermis</taxon>
    </lineage>
</organism>
<protein>
    <submittedName>
        <fullName evidence="2">Uncharacterized protein</fullName>
    </submittedName>
</protein>